<dbReference type="EMBL" id="JADWDJ010000012">
    <property type="protein sequence ID" value="KAG5272721.1"/>
    <property type="molecule type" value="Genomic_DNA"/>
</dbReference>
<keyword evidence="2" id="KW-1185">Reference proteome</keyword>
<proteinExistence type="predicted"/>
<dbReference type="AlphaFoldDB" id="A0AAV6GGZ1"/>
<reference evidence="1" key="1">
    <citation type="submission" date="2020-10" db="EMBL/GenBank/DDBJ databases">
        <title>Chromosome-scale genome assembly of the Allis shad, Alosa alosa.</title>
        <authorList>
            <person name="Margot Z."/>
            <person name="Christophe K."/>
            <person name="Cabau C."/>
            <person name="Louis A."/>
            <person name="Berthelot C."/>
            <person name="Parey E."/>
            <person name="Roest Crollius H."/>
            <person name="Montfort J."/>
            <person name="Robinson-Rechavi M."/>
            <person name="Bucao C."/>
            <person name="Bouchez O."/>
            <person name="Gislard M."/>
            <person name="Lluch J."/>
            <person name="Milhes M."/>
            <person name="Lampietro C."/>
            <person name="Lopez Roques C."/>
            <person name="Donnadieu C."/>
            <person name="Braasch I."/>
            <person name="Desvignes T."/>
            <person name="Postlethwait J."/>
            <person name="Bobe J."/>
            <person name="Guiguen Y."/>
        </authorList>
    </citation>
    <scope>NUCLEOTIDE SEQUENCE</scope>
    <source>
        <strain evidence="1">M-15738</strain>
        <tissue evidence="1">Blood</tissue>
    </source>
</reference>
<gene>
    <name evidence="1" type="ORF">AALO_G00168600</name>
</gene>
<dbReference type="Proteomes" id="UP000823561">
    <property type="component" value="Chromosome 12"/>
</dbReference>
<comment type="caution">
    <text evidence="1">The sequence shown here is derived from an EMBL/GenBank/DDBJ whole genome shotgun (WGS) entry which is preliminary data.</text>
</comment>
<evidence type="ECO:0008006" key="3">
    <source>
        <dbReference type="Google" id="ProtNLM"/>
    </source>
</evidence>
<accession>A0AAV6GGZ1</accession>
<protein>
    <recommendedName>
        <fullName evidence="3">Secreted protein</fullName>
    </recommendedName>
</protein>
<evidence type="ECO:0000313" key="1">
    <source>
        <dbReference type="EMBL" id="KAG5272721.1"/>
    </source>
</evidence>
<organism evidence="1 2">
    <name type="scientific">Alosa alosa</name>
    <name type="common">allis shad</name>
    <dbReference type="NCBI Taxonomy" id="278164"/>
    <lineage>
        <taxon>Eukaryota</taxon>
        <taxon>Metazoa</taxon>
        <taxon>Chordata</taxon>
        <taxon>Craniata</taxon>
        <taxon>Vertebrata</taxon>
        <taxon>Euteleostomi</taxon>
        <taxon>Actinopterygii</taxon>
        <taxon>Neopterygii</taxon>
        <taxon>Teleostei</taxon>
        <taxon>Clupei</taxon>
        <taxon>Clupeiformes</taxon>
        <taxon>Clupeoidei</taxon>
        <taxon>Clupeidae</taxon>
        <taxon>Alosa</taxon>
    </lineage>
</organism>
<name>A0AAV6GGZ1_9TELE</name>
<sequence length="100" mass="11199">MMQLFLHPWILLRRISVQAPRGYARVALAVIVAPRTVHAKLTQVLYVNQGQACHESDTMALILCADEVWRGRRSEFCGCGLATEQISHAFVHAVDEVVVE</sequence>
<evidence type="ECO:0000313" key="2">
    <source>
        <dbReference type="Proteomes" id="UP000823561"/>
    </source>
</evidence>